<dbReference type="InterPro" id="IPR000001">
    <property type="entry name" value="Kringle"/>
</dbReference>
<dbReference type="InterPro" id="IPR000719">
    <property type="entry name" value="Prot_kinase_dom"/>
</dbReference>
<keyword evidence="8" id="KW-0675">Receptor</keyword>
<dbReference type="Pfam" id="PF07714">
    <property type="entry name" value="PK_Tyr_Ser-Thr"/>
    <property type="match status" value="1"/>
</dbReference>
<keyword evidence="9" id="KW-1185">Reference proteome</keyword>
<protein>
    <submittedName>
        <fullName evidence="8">Putative muscle, skeletal receptor tyrosine protein kinase-like</fullName>
    </submittedName>
</protein>
<accession>A0A2G8K7I9</accession>
<keyword evidence="5" id="KW-0812">Transmembrane</keyword>
<dbReference type="OrthoDB" id="2431000at2759"/>
<dbReference type="PANTHER" id="PTHR24261:SF7">
    <property type="entry name" value="KRINGLE DOMAIN-CONTAINING PROTEIN"/>
    <property type="match status" value="1"/>
</dbReference>
<keyword evidence="4" id="KW-0067">ATP-binding</keyword>
<comment type="caution">
    <text evidence="8">The sequence shown here is derived from an EMBL/GenBank/DDBJ whole genome shotgun (WGS) entry which is preliminary data.</text>
</comment>
<evidence type="ECO:0000256" key="1">
    <source>
        <dbReference type="ARBA" id="ARBA00022572"/>
    </source>
</evidence>
<dbReference type="AlphaFoldDB" id="A0A2G8K7I9"/>
<dbReference type="PANTHER" id="PTHR24261">
    <property type="entry name" value="PLASMINOGEN-RELATED"/>
    <property type="match status" value="1"/>
</dbReference>
<dbReference type="Proteomes" id="UP000230750">
    <property type="component" value="Unassembled WGS sequence"/>
</dbReference>
<name>A0A2G8K7I9_STIJA</name>
<proteinExistence type="predicted"/>
<keyword evidence="5" id="KW-1133">Transmembrane helix</keyword>
<evidence type="ECO:0000256" key="2">
    <source>
        <dbReference type="ARBA" id="ARBA00023157"/>
    </source>
</evidence>
<dbReference type="GO" id="GO:0005615">
    <property type="term" value="C:extracellular space"/>
    <property type="evidence" value="ECO:0007669"/>
    <property type="project" value="TreeGrafter"/>
</dbReference>
<evidence type="ECO:0000313" key="9">
    <source>
        <dbReference type="Proteomes" id="UP000230750"/>
    </source>
</evidence>
<evidence type="ECO:0000259" key="7">
    <source>
        <dbReference type="PROSITE" id="PS50070"/>
    </source>
</evidence>
<keyword evidence="1 3" id="KW-0420">Kringle</keyword>
<organism evidence="8 9">
    <name type="scientific">Stichopus japonicus</name>
    <name type="common">Sea cucumber</name>
    <dbReference type="NCBI Taxonomy" id="307972"/>
    <lineage>
        <taxon>Eukaryota</taxon>
        <taxon>Metazoa</taxon>
        <taxon>Echinodermata</taxon>
        <taxon>Eleutherozoa</taxon>
        <taxon>Echinozoa</taxon>
        <taxon>Holothuroidea</taxon>
        <taxon>Aspidochirotacea</taxon>
        <taxon>Aspidochirotida</taxon>
        <taxon>Stichopodidae</taxon>
        <taxon>Apostichopus</taxon>
    </lineage>
</organism>
<dbReference type="EMBL" id="MRZV01000815">
    <property type="protein sequence ID" value="PIK43909.1"/>
    <property type="molecule type" value="Genomic_DNA"/>
</dbReference>
<dbReference type="SUPFAM" id="SSF56112">
    <property type="entry name" value="Protein kinase-like (PK-like)"/>
    <property type="match status" value="1"/>
</dbReference>
<keyword evidence="4" id="KW-0547">Nucleotide-binding</keyword>
<dbReference type="InterPro" id="IPR011009">
    <property type="entry name" value="Kinase-like_dom_sf"/>
</dbReference>
<evidence type="ECO:0000256" key="3">
    <source>
        <dbReference type="PROSITE-ProRule" id="PRU00121"/>
    </source>
</evidence>
<reference evidence="8 9" key="1">
    <citation type="journal article" date="2017" name="PLoS Biol.">
        <title>The sea cucumber genome provides insights into morphological evolution and visceral regeneration.</title>
        <authorList>
            <person name="Zhang X."/>
            <person name="Sun L."/>
            <person name="Yuan J."/>
            <person name="Sun Y."/>
            <person name="Gao Y."/>
            <person name="Zhang L."/>
            <person name="Li S."/>
            <person name="Dai H."/>
            <person name="Hamel J.F."/>
            <person name="Liu C."/>
            <person name="Yu Y."/>
            <person name="Liu S."/>
            <person name="Lin W."/>
            <person name="Guo K."/>
            <person name="Jin S."/>
            <person name="Xu P."/>
            <person name="Storey K.B."/>
            <person name="Huan P."/>
            <person name="Zhang T."/>
            <person name="Zhou Y."/>
            <person name="Zhang J."/>
            <person name="Lin C."/>
            <person name="Li X."/>
            <person name="Xing L."/>
            <person name="Huo D."/>
            <person name="Sun M."/>
            <person name="Wang L."/>
            <person name="Mercier A."/>
            <person name="Li F."/>
            <person name="Yang H."/>
            <person name="Xiang J."/>
        </authorList>
    </citation>
    <scope>NUCLEOTIDE SEQUENCE [LARGE SCALE GENOMIC DNA]</scope>
    <source>
        <strain evidence="8">Shaxun</strain>
        <tissue evidence="8">Muscle</tissue>
    </source>
</reference>
<feature type="domain" description="Kringle" evidence="7">
    <location>
        <begin position="16"/>
        <end position="95"/>
    </location>
</feature>
<comment type="caution">
    <text evidence="3">Lacks conserved residue(s) required for the propagation of feature annotation.</text>
</comment>
<dbReference type="Gene3D" id="3.30.200.20">
    <property type="entry name" value="Phosphorylase Kinase, domain 1"/>
    <property type="match status" value="1"/>
</dbReference>
<dbReference type="SUPFAM" id="SSF57440">
    <property type="entry name" value="Kringle-like"/>
    <property type="match status" value="1"/>
</dbReference>
<dbReference type="GO" id="GO:0004672">
    <property type="term" value="F:protein kinase activity"/>
    <property type="evidence" value="ECO:0007669"/>
    <property type="project" value="InterPro"/>
</dbReference>
<evidence type="ECO:0000259" key="6">
    <source>
        <dbReference type="PROSITE" id="PS50011"/>
    </source>
</evidence>
<dbReference type="CDD" id="cd00108">
    <property type="entry name" value="KR"/>
    <property type="match status" value="1"/>
</dbReference>
<dbReference type="PROSITE" id="PS50011">
    <property type="entry name" value="PROTEIN_KINASE_DOM"/>
    <property type="match status" value="1"/>
</dbReference>
<feature type="binding site" evidence="4">
    <location>
        <position position="251"/>
    </location>
    <ligand>
        <name>ATP</name>
        <dbReference type="ChEBI" id="CHEBI:30616"/>
    </ligand>
</feature>
<dbReference type="STRING" id="307972.A0A2G8K7I9"/>
<dbReference type="PROSITE" id="PS00107">
    <property type="entry name" value="PROTEIN_KINASE_ATP"/>
    <property type="match status" value="1"/>
</dbReference>
<dbReference type="GO" id="GO:0005102">
    <property type="term" value="F:signaling receptor binding"/>
    <property type="evidence" value="ECO:0007669"/>
    <property type="project" value="TreeGrafter"/>
</dbReference>
<feature type="domain" description="Protein kinase" evidence="6">
    <location>
        <begin position="217"/>
        <end position="296"/>
    </location>
</feature>
<keyword evidence="5" id="KW-0472">Membrane</keyword>
<feature type="transmembrane region" description="Helical" evidence="5">
    <location>
        <begin position="144"/>
        <end position="166"/>
    </location>
</feature>
<keyword evidence="8" id="KW-0418">Kinase</keyword>
<evidence type="ECO:0000313" key="8">
    <source>
        <dbReference type="EMBL" id="PIK43909.1"/>
    </source>
</evidence>
<dbReference type="SMART" id="SM00130">
    <property type="entry name" value="KR"/>
    <property type="match status" value="1"/>
</dbReference>
<dbReference type="PRINTS" id="PR00018">
    <property type="entry name" value="KRINGLE"/>
</dbReference>
<gene>
    <name evidence="8" type="ORF">BSL78_19239</name>
</gene>
<keyword evidence="8" id="KW-0808">Transferase</keyword>
<evidence type="ECO:0000256" key="4">
    <source>
        <dbReference type="PROSITE-ProRule" id="PRU10141"/>
    </source>
</evidence>
<dbReference type="InterPro" id="IPR017441">
    <property type="entry name" value="Protein_kinase_ATP_BS"/>
</dbReference>
<dbReference type="Gene3D" id="2.40.20.10">
    <property type="entry name" value="Plasminogen Kringle 4"/>
    <property type="match status" value="1"/>
</dbReference>
<evidence type="ECO:0000256" key="5">
    <source>
        <dbReference type="SAM" id="Phobius"/>
    </source>
</evidence>
<sequence>MFLLLHRYDITSRTVNCMTGNGHTYEGQQNITENGSYCQNWNQELYQKVGYTQTVFLELQSSRNHCRNPGGLESRPWCFVRKGTMEKQYCDIPTCGPVPVVTPTNSKAPPMVSWRVLDGNGFTNNRPESPNGVAPVNSLEISGYLFIIFAALLVLLVMVAVAPIAIRKYRSLTRYPPYSFPKSFDFRKVPDNPMFGMNFNRSFNPLLESLEYPRNDIVFVADIGEGAFGRVFKATAADPSTADQRMVVAVKMLKTSASSGVAENFNREAVLMSQFNNINVIKLWGCVSSEDLSAYC</sequence>
<dbReference type="PROSITE" id="PS50070">
    <property type="entry name" value="KRINGLE_2"/>
    <property type="match status" value="1"/>
</dbReference>
<dbReference type="InterPro" id="IPR038178">
    <property type="entry name" value="Kringle_sf"/>
</dbReference>
<dbReference type="InterPro" id="IPR013806">
    <property type="entry name" value="Kringle-like"/>
</dbReference>
<dbReference type="GO" id="GO:0004175">
    <property type="term" value="F:endopeptidase activity"/>
    <property type="evidence" value="ECO:0007669"/>
    <property type="project" value="TreeGrafter"/>
</dbReference>
<keyword evidence="2" id="KW-1015">Disulfide bond</keyword>
<dbReference type="InterPro" id="IPR050759">
    <property type="entry name" value="Serine_protease_kringle"/>
</dbReference>
<dbReference type="GO" id="GO:0005524">
    <property type="term" value="F:ATP binding"/>
    <property type="evidence" value="ECO:0007669"/>
    <property type="project" value="UniProtKB-UniRule"/>
</dbReference>
<dbReference type="Pfam" id="PF00051">
    <property type="entry name" value="Kringle"/>
    <property type="match status" value="1"/>
</dbReference>
<dbReference type="InterPro" id="IPR001245">
    <property type="entry name" value="Ser-Thr/Tyr_kinase_cat_dom"/>
</dbReference>